<dbReference type="AlphaFoldDB" id="A0AAD8EIW4"/>
<feature type="transmembrane region" description="Helical" evidence="7">
    <location>
        <begin position="240"/>
        <end position="260"/>
    </location>
</feature>
<feature type="transmembrane region" description="Helical" evidence="7">
    <location>
        <begin position="212"/>
        <end position="233"/>
    </location>
</feature>
<keyword evidence="5 7" id="KW-0472">Membrane</keyword>
<dbReference type="PANTHER" id="PTHR12385:SF12">
    <property type="entry name" value="CHOLINE TRANSPORTER-LIKE PROTEIN"/>
    <property type="match status" value="1"/>
</dbReference>
<evidence type="ECO:0000313" key="9">
    <source>
        <dbReference type="Proteomes" id="UP001233999"/>
    </source>
</evidence>
<dbReference type="Pfam" id="PF04515">
    <property type="entry name" value="Choline_transpo"/>
    <property type="match status" value="1"/>
</dbReference>
<dbReference type="CDD" id="cd14726">
    <property type="entry name" value="TraB_PrgY-like"/>
    <property type="match status" value="1"/>
</dbReference>
<feature type="transmembrane region" description="Helical" evidence="7">
    <location>
        <begin position="286"/>
        <end position="307"/>
    </location>
</feature>
<evidence type="ECO:0000256" key="4">
    <source>
        <dbReference type="ARBA" id="ARBA00022989"/>
    </source>
</evidence>
<reference evidence="8" key="2">
    <citation type="submission" date="2023-05" db="EMBL/GenBank/DDBJ databases">
        <authorList>
            <person name="Fouks B."/>
        </authorList>
    </citation>
    <scope>NUCLEOTIDE SEQUENCE</scope>
    <source>
        <strain evidence="8">Stay&amp;Tobe</strain>
        <tissue evidence="8">Testes</tissue>
    </source>
</reference>
<proteinExistence type="inferred from homology"/>
<dbReference type="GO" id="GO:0022857">
    <property type="term" value="F:transmembrane transporter activity"/>
    <property type="evidence" value="ECO:0007669"/>
    <property type="project" value="InterPro"/>
</dbReference>
<dbReference type="Pfam" id="PF01963">
    <property type="entry name" value="TraB_PrgY_gumN"/>
    <property type="match status" value="1"/>
</dbReference>
<organism evidence="8 9">
    <name type="scientific">Diploptera punctata</name>
    <name type="common">Pacific beetle cockroach</name>
    <dbReference type="NCBI Taxonomy" id="6984"/>
    <lineage>
        <taxon>Eukaryota</taxon>
        <taxon>Metazoa</taxon>
        <taxon>Ecdysozoa</taxon>
        <taxon>Arthropoda</taxon>
        <taxon>Hexapoda</taxon>
        <taxon>Insecta</taxon>
        <taxon>Pterygota</taxon>
        <taxon>Neoptera</taxon>
        <taxon>Polyneoptera</taxon>
        <taxon>Dictyoptera</taxon>
        <taxon>Blattodea</taxon>
        <taxon>Blaberoidea</taxon>
        <taxon>Blaberidae</taxon>
        <taxon>Diplopterinae</taxon>
        <taxon>Diploptera</taxon>
    </lineage>
</organism>
<gene>
    <name evidence="8" type="ORF">L9F63_001828</name>
</gene>
<keyword evidence="9" id="KW-1185">Reference proteome</keyword>
<feature type="compositionally biased region" description="Acidic residues" evidence="6">
    <location>
        <begin position="779"/>
        <end position="790"/>
    </location>
</feature>
<name>A0AAD8EIW4_DIPPU</name>
<feature type="transmembrane region" description="Helical" evidence="7">
    <location>
        <begin position="328"/>
        <end position="361"/>
    </location>
</feature>
<feature type="transmembrane region" description="Helical" evidence="7">
    <location>
        <begin position="602"/>
        <end position="627"/>
    </location>
</feature>
<evidence type="ECO:0000256" key="1">
    <source>
        <dbReference type="ARBA" id="ARBA00004141"/>
    </source>
</evidence>
<feature type="transmembrane region" description="Helical" evidence="7">
    <location>
        <begin position="576"/>
        <end position="595"/>
    </location>
</feature>
<feature type="transmembrane region" description="Helical" evidence="7">
    <location>
        <begin position="25"/>
        <end position="48"/>
    </location>
</feature>
<reference evidence="8" key="1">
    <citation type="journal article" date="2023" name="IScience">
        <title>Live-bearing cockroach genome reveals convergent evolutionary mechanisms linked to viviparity in insects and beyond.</title>
        <authorList>
            <person name="Fouks B."/>
            <person name="Harrison M.C."/>
            <person name="Mikhailova A.A."/>
            <person name="Marchal E."/>
            <person name="English S."/>
            <person name="Carruthers M."/>
            <person name="Jennings E.C."/>
            <person name="Chiamaka E.L."/>
            <person name="Frigard R.A."/>
            <person name="Pippel M."/>
            <person name="Attardo G.M."/>
            <person name="Benoit J.B."/>
            <person name="Bornberg-Bauer E."/>
            <person name="Tobe S.S."/>
        </authorList>
    </citation>
    <scope>NUCLEOTIDE SEQUENCE</scope>
    <source>
        <strain evidence="8">Stay&amp;Tobe</strain>
    </source>
</reference>
<dbReference type="InterPro" id="IPR046345">
    <property type="entry name" value="TraB_PrgY-like"/>
</dbReference>
<feature type="non-terminal residue" evidence="8">
    <location>
        <position position="936"/>
    </location>
</feature>
<evidence type="ECO:0000256" key="5">
    <source>
        <dbReference type="ARBA" id="ARBA00023136"/>
    </source>
</evidence>
<evidence type="ECO:0000256" key="7">
    <source>
        <dbReference type="SAM" id="Phobius"/>
    </source>
</evidence>
<dbReference type="GO" id="GO:0016020">
    <property type="term" value="C:membrane"/>
    <property type="evidence" value="ECO:0007669"/>
    <property type="project" value="UniProtKB-SubCell"/>
</dbReference>
<keyword evidence="4 7" id="KW-1133">Transmembrane helix</keyword>
<evidence type="ECO:0000256" key="2">
    <source>
        <dbReference type="ARBA" id="ARBA00007168"/>
    </source>
</evidence>
<evidence type="ECO:0000256" key="6">
    <source>
        <dbReference type="SAM" id="MobiDB-lite"/>
    </source>
</evidence>
<evidence type="ECO:0008006" key="10">
    <source>
        <dbReference type="Google" id="ProtNLM"/>
    </source>
</evidence>
<dbReference type="Proteomes" id="UP001233999">
    <property type="component" value="Unassembled WGS sequence"/>
</dbReference>
<keyword evidence="3 7" id="KW-0812">Transmembrane</keyword>
<dbReference type="PANTHER" id="PTHR12385">
    <property type="entry name" value="CHOLINE TRANSPORTER-LIKE (SLC FAMILY 44)"/>
    <property type="match status" value="1"/>
</dbReference>
<comment type="caution">
    <text evidence="8">The sequence shown here is derived from an EMBL/GenBank/DDBJ whole genome shotgun (WGS) entry which is preliminary data.</text>
</comment>
<dbReference type="InterPro" id="IPR002816">
    <property type="entry name" value="TraB/PrgY/GumN_fam"/>
</dbReference>
<dbReference type="EMBL" id="JASPKZ010003862">
    <property type="protein sequence ID" value="KAJ9591614.1"/>
    <property type="molecule type" value="Genomic_DNA"/>
</dbReference>
<sequence>MSCCCNGEDSAPQDNHSHSRTCTDILWLCLFILFWFVMIFIAAFAYVYGNPLRLINGYDSFGNTCGVSYNEKVGKMELSGLNTSGNPHVFYLDMRHIRISLKLCVKKCPDETLRQFADIKEFYKRTGSLLCTYGFNLYSEELLNKDASNLIQSSMGPCPPLPVYESVSVLNRCVPRPVKESVDQIYNIYSVLNSWDTVEQVLGDLYMTWKEIVGLTVLAFVLSLLMIAILHLLASFVAYIFMVIVVIASIAGTGVLWWTYADLKHQLDNTPENQMLQESVNNESAFLIYSIVATVITVIILLLVVAVCKSVGRMTQLFEDSAECLADIPSLFLLPFVTFIALMFFFIFWISVIVCLATSTYPGAESFHPFLGSIFPQSSLSPFLKIGTLLSEENLESRLSSLEGFTFLEYVEPSWVRYMWWFYLIGLVWTAEFILSCQQMVIAGTVSQWVFSNHRGDRSGSVLFSMGKLICYHLGSVAKGSMLITIFKLPRLILTYIDRKLKKHKDAGSQCAACGMKACICCLYCLENFIRFINHNAYTVIAMEGYSFCTSAKIAFNTLVNNALDLATLNSVGDFMLFLAKCFVTAATGAIGLLIMKQNVHLHFYAVPTLIVCVFAYFIAHSVLSLYEIVIDTMFLCDSEGKRLYGNEWGKSPGTKRDTNGISNQPCAFYISKIYSIPKRQGRKKTRINQERLDSKVKRVQNTSFKVSSTVYKIVKNVNYNKEDTLLGISNKKVILENSLLAGGDASLNVDKKSAADLTNTSSQDFILNESSGAKEIDDKDEDVENDELGPEQSKTEEKANIPSSGILDTYDASIDSNLPETVALLTTPEGSKVYLVGTAHFSLESQNDVAKIIQAVQPHIVLVELCNSRVNILQLDEKTILEEAKNINFEKIRSTIKQNGLFQGLMYILLLSMSAHLTKQLGMAPGGEFRRAFAE</sequence>
<feature type="region of interest" description="Disordered" evidence="6">
    <location>
        <begin position="769"/>
        <end position="803"/>
    </location>
</feature>
<comment type="similarity">
    <text evidence="2">Belongs to the CTL (choline transporter-like) family.</text>
</comment>
<protein>
    <recommendedName>
        <fullName evidence="10">CTL-like protein 1</fullName>
    </recommendedName>
</protein>
<feature type="transmembrane region" description="Helical" evidence="7">
    <location>
        <begin position="538"/>
        <end position="556"/>
    </location>
</feature>
<evidence type="ECO:0000313" key="8">
    <source>
        <dbReference type="EMBL" id="KAJ9591614.1"/>
    </source>
</evidence>
<accession>A0AAD8EIW4</accession>
<comment type="subcellular location">
    <subcellularLocation>
        <location evidence="1">Membrane</location>
        <topology evidence="1">Multi-pass membrane protein</topology>
    </subcellularLocation>
</comment>
<dbReference type="InterPro" id="IPR007603">
    <property type="entry name" value="Choline_transptr-like"/>
</dbReference>
<evidence type="ECO:0000256" key="3">
    <source>
        <dbReference type="ARBA" id="ARBA00022692"/>
    </source>
</evidence>
<feature type="transmembrane region" description="Helical" evidence="7">
    <location>
        <begin position="420"/>
        <end position="441"/>
    </location>
</feature>